<dbReference type="KEGG" id="tgr:Tgr7_0223"/>
<dbReference type="Gene3D" id="2.60.200.20">
    <property type="match status" value="1"/>
</dbReference>
<dbReference type="OrthoDB" id="9806704at2"/>
<evidence type="ECO:0000259" key="1">
    <source>
        <dbReference type="PROSITE" id="PS50006"/>
    </source>
</evidence>
<organism evidence="2 3">
    <name type="scientific">Thioalkalivibrio sulfidiphilus (strain HL-EbGR7)</name>
    <dbReference type="NCBI Taxonomy" id="396588"/>
    <lineage>
        <taxon>Bacteria</taxon>
        <taxon>Pseudomonadati</taxon>
        <taxon>Pseudomonadota</taxon>
        <taxon>Gammaproteobacteria</taxon>
        <taxon>Chromatiales</taxon>
        <taxon>Ectothiorhodospiraceae</taxon>
        <taxon>Thioalkalivibrio</taxon>
    </lineage>
</organism>
<evidence type="ECO:0000313" key="2">
    <source>
        <dbReference type="EMBL" id="ACL71322.1"/>
    </source>
</evidence>
<dbReference type="AlphaFoldDB" id="B8GU39"/>
<proteinExistence type="predicted"/>
<dbReference type="eggNOG" id="COG1716">
    <property type="taxonomic scope" value="Bacteria"/>
</dbReference>
<dbReference type="STRING" id="396588.Tgr7_0223"/>
<dbReference type="EMBL" id="CP001339">
    <property type="protein sequence ID" value="ACL71322.1"/>
    <property type="molecule type" value="Genomic_DNA"/>
</dbReference>
<gene>
    <name evidence="2" type="ordered locus">Tgr7_0223</name>
</gene>
<dbReference type="Proteomes" id="UP000002383">
    <property type="component" value="Chromosome"/>
</dbReference>
<dbReference type="Pfam" id="PF00498">
    <property type="entry name" value="FHA"/>
    <property type="match status" value="1"/>
</dbReference>
<name>B8GU39_THISH</name>
<dbReference type="InterPro" id="IPR008984">
    <property type="entry name" value="SMAD_FHA_dom_sf"/>
</dbReference>
<dbReference type="RefSeq" id="WP_012636811.1">
    <property type="nucleotide sequence ID" value="NC_011901.1"/>
</dbReference>
<dbReference type="InterPro" id="IPR000253">
    <property type="entry name" value="FHA_dom"/>
</dbReference>
<feature type="domain" description="FHA" evidence="1">
    <location>
        <begin position="75"/>
        <end position="118"/>
    </location>
</feature>
<keyword evidence="3" id="KW-1185">Reference proteome</keyword>
<dbReference type="HOGENOM" id="CLU_1601952_0_0_6"/>
<dbReference type="SMART" id="SM00240">
    <property type="entry name" value="FHA"/>
    <property type="match status" value="1"/>
</dbReference>
<dbReference type="PROSITE" id="PS50006">
    <property type="entry name" value="FHA_DOMAIN"/>
    <property type="match status" value="1"/>
</dbReference>
<accession>B8GU39</accession>
<dbReference type="SUPFAM" id="SSF49879">
    <property type="entry name" value="SMAD/FHA domain"/>
    <property type="match status" value="1"/>
</dbReference>
<protein>
    <recommendedName>
        <fullName evidence="1">FHA domain-containing protein</fullName>
    </recommendedName>
</protein>
<reference evidence="2 3" key="1">
    <citation type="journal article" date="2011" name="Stand. Genomic Sci.">
        <title>Complete genome sequence of 'Thioalkalivibrio sulfidophilus' HL-EbGr7.</title>
        <authorList>
            <person name="Muyzer G."/>
            <person name="Sorokin D.Y."/>
            <person name="Mavromatis K."/>
            <person name="Lapidus A."/>
            <person name="Clum A."/>
            <person name="Ivanova N."/>
            <person name="Pati A."/>
            <person name="d'Haeseleer P."/>
            <person name="Woyke T."/>
            <person name="Kyrpides N.C."/>
        </authorList>
    </citation>
    <scope>NUCLEOTIDE SEQUENCE [LARGE SCALE GENOMIC DNA]</scope>
    <source>
        <strain evidence="2 3">HL-EbGR7</strain>
    </source>
</reference>
<evidence type="ECO:0000313" key="3">
    <source>
        <dbReference type="Proteomes" id="UP000002383"/>
    </source>
</evidence>
<dbReference type="CDD" id="cd00060">
    <property type="entry name" value="FHA"/>
    <property type="match status" value="1"/>
</dbReference>
<sequence length="166" mass="19883">MDIRRRGERRNWRRRPEYPFRDSTGEWVTHNRRRIVERRLRLGIDEILDQDHHLGNLLLHYREQVINLSPRPESFILGRRQQCNLVLDQDYVSREHARIAFKDNRFVLIDQSLNGTYIRLQNGEVVFLHQESRPLTGSGYLSLGRPLNENGDNLIYFFCREGTEQP</sequence>